<reference evidence="15" key="1">
    <citation type="submission" date="2023-05" db="EMBL/GenBank/DDBJ databases">
        <title>Cataloging the Phylogenetic Diversity of Human Bladder Bacteria.</title>
        <authorList>
            <person name="Du J."/>
        </authorList>
    </citation>
    <scope>NUCLEOTIDE SEQUENCE</scope>
    <source>
        <strain evidence="15">UMB1231</strain>
    </source>
</reference>
<dbReference type="CDD" id="cd00798">
    <property type="entry name" value="INT_XerDC_C"/>
    <property type="match status" value="1"/>
</dbReference>
<keyword evidence="7 12" id="KW-0159">Chromosome partition</keyword>
<dbReference type="InterPro" id="IPR002104">
    <property type="entry name" value="Integrase_catalytic"/>
</dbReference>
<dbReference type="GO" id="GO:0005737">
    <property type="term" value="C:cytoplasm"/>
    <property type="evidence" value="ECO:0007669"/>
    <property type="project" value="UniProtKB-SubCell"/>
</dbReference>
<comment type="function">
    <text evidence="12">Site-specific tyrosine recombinase, which acts by catalyzing the cutting and rejoining of the recombining DNA molecules. The XerC-XerD complex is essential to convert dimers of the bacterial chromosome into monomers to permit their segregation at cell division. It also contributes to the segregational stability of plasmids.</text>
</comment>
<keyword evidence="5 12" id="KW-0963">Cytoplasm</keyword>
<dbReference type="Gene3D" id="1.10.150.130">
    <property type="match status" value="1"/>
</dbReference>
<evidence type="ECO:0000259" key="14">
    <source>
        <dbReference type="PROSITE" id="PS51900"/>
    </source>
</evidence>
<feature type="domain" description="Tyr recombinase" evidence="13">
    <location>
        <begin position="110"/>
        <end position="296"/>
    </location>
</feature>
<dbReference type="GO" id="GO:0003677">
    <property type="term" value="F:DNA binding"/>
    <property type="evidence" value="ECO:0007669"/>
    <property type="project" value="UniProtKB-UniRule"/>
</dbReference>
<keyword evidence="9 12" id="KW-0238">DNA-binding</keyword>
<accession>A0AAJ1Q4L1</accession>
<evidence type="ECO:0000259" key="13">
    <source>
        <dbReference type="PROSITE" id="PS51898"/>
    </source>
</evidence>
<dbReference type="NCBIfam" id="NF001399">
    <property type="entry name" value="PRK00283.1"/>
    <property type="match status" value="1"/>
</dbReference>
<dbReference type="Pfam" id="PF00589">
    <property type="entry name" value="Phage_integrase"/>
    <property type="match status" value="1"/>
</dbReference>
<dbReference type="HAMAP" id="MF_01808">
    <property type="entry name" value="Recomb_XerC_XerD"/>
    <property type="match status" value="1"/>
</dbReference>
<dbReference type="GO" id="GO:0051301">
    <property type="term" value="P:cell division"/>
    <property type="evidence" value="ECO:0007669"/>
    <property type="project" value="UniProtKB-UniRule"/>
</dbReference>
<dbReference type="InterPro" id="IPR011932">
    <property type="entry name" value="Recomb_XerD"/>
</dbReference>
<dbReference type="InterPro" id="IPR050090">
    <property type="entry name" value="Tyrosine_recombinase_XerCD"/>
</dbReference>
<dbReference type="NCBIfam" id="NF040815">
    <property type="entry name" value="recomb_XerA_Arch"/>
    <property type="match status" value="1"/>
</dbReference>
<name>A0AAJ1Q4L1_9LACT</name>
<feature type="active site" description="O-(3'-phospho-DNA)-tyrosine intermediate" evidence="12">
    <location>
        <position position="283"/>
    </location>
</feature>
<evidence type="ECO:0000313" key="15">
    <source>
        <dbReference type="EMBL" id="MDK7186480.1"/>
    </source>
</evidence>
<protein>
    <recommendedName>
        <fullName evidence="4 12">Tyrosine recombinase XerD</fullName>
    </recommendedName>
</protein>
<feature type="active site" evidence="12">
    <location>
        <position position="274"/>
    </location>
</feature>
<evidence type="ECO:0000256" key="8">
    <source>
        <dbReference type="ARBA" id="ARBA00022908"/>
    </source>
</evidence>
<sequence length="302" mass="35389">MNNFFKDYLEDFAHYLKIDQDKSDNTIQAYLRDLTIFFDYCDKSSIDQWEQVDYAFVQSYLNDLHQKNYATSSTSRMLSSLRQFFHYLLKEQIITLNPMQKVLGPKKEKHLPASLSLDQVEKILQAPDTSEYIGLRDRAILELMYATGLRVSELTHLSLRDLHLELGFIQTIGKGNKERLLPIGEEAAYWLNQYLQDVRPLFLAKKTSRHTQHVFLNQRGNPFTRQGIWKNLNKYVQIAGITMDVSPHMLRHSFATHLLENGADLRMVQELLGHSNISTTQIYTHISKHRLQEVYRDHFPRA</sequence>
<evidence type="ECO:0000313" key="16">
    <source>
        <dbReference type="Proteomes" id="UP001229251"/>
    </source>
</evidence>
<comment type="subcellular location">
    <subcellularLocation>
        <location evidence="1 12">Cytoplasm</location>
    </subcellularLocation>
</comment>
<dbReference type="Pfam" id="PF02899">
    <property type="entry name" value="Phage_int_SAM_1"/>
    <property type="match status" value="1"/>
</dbReference>
<dbReference type="InterPro" id="IPR004107">
    <property type="entry name" value="Integrase_SAM-like_N"/>
</dbReference>
<gene>
    <name evidence="12 15" type="primary">xerD</name>
    <name evidence="15" type="ORF">QP433_00615</name>
</gene>
<feature type="active site" evidence="12">
    <location>
        <position position="251"/>
    </location>
</feature>
<dbReference type="GO" id="GO:0006313">
    <property type="term" value="P:DNA transposition"/>
    <property type="evidence" value="ECO:0007669"/>
    <property type="project" value="UniProtKB-UniRule"/>
</dbReference>
<keyword evidence="6 12" id="KW-0132">Cell division</keyword>
<dbReference type="NCBIfam" id="TIGR02224">
    <property type="entry name" value="recomb_XerC"/>
    <property type="match status" value="1"/>
</dbReference>
<dbReference type="InterPro" id="IPR010998">
    <property type="entry name" value="Integrase_recombinase_N"/>
</dbReference>
<dbReference type="RefSeq" id="WP_285065152.1">
    <property type="nucleotide sequence ID" value="NZ_JASOOE010000001.1"/>
</dbReference>
<dbReference type="InterPro" id="IPR013762">
    <property type="entry name" value="Integrase-like_cat_sf"/>
</dbReference>
<evidence type="ECO:0000256" key="5">
    <source>
        <dbReference type="ARBA" id="ARBA00022490"/>
    </source>
</evidence>
<keyword evidence="11 12" id="KW-0131">Cell cycle</keyword>
<keyword evidence="8 12" id="KW-0229">DNA integration</keyword>
<dbReference type="PROSITE" id="PS51900">
    <property type="entry name" value="CB"/>
    <property type="match status" value="1"/>
</dbReference>
<evidence type="ECO:0000256" key="10">
    <source>
        <dbReference type="ARBA" id="ARBA00023172"/>
    </source>
</evidence>
<comment type="subunit">
    <text evidence="12">Forms a cyclic heterotetrameric complex composed of two molecules of XerC and two molecules of XerD.</text>
</comment>
<evidence type="ECO:0000256" key="9">
    <source>
        <dbReference type="ARBA" id="ARBA00023125"/>
    </source>
</evidence>
<dbReference type="PANTHER" id="PTHR30349">
    <property type="entry name" value="PHAGE INTEGRASE-RELATED"/>
    <property type="match status" value="1"/>
</dbReference>
<evidence type="ECO:0000256" key="11">
    <source>
        <dbReference type="ARBA" id="ARBA00023306"/>
    </source>
</evidence>
<feature type="active site" evidence="12">
    <location>
        <position position="150"/>
    </location>
</feature>
<comment type="caution">
    <text evidence="15">The sequence shown here is derived from an EMBL/GenBank/DDBJ whole genome shotgun (WGS) entry which is preliminary data.</text>
</comment>
<evidence type="ECO:0000256" key="1">
    <source>
        <dbReference type="ARBA" id="ARBA00004496"/>
    </source>
</evidence>
<feature type="active site" evidence="12">
    <location>
        <position position="248"/>
    </location>
</feature>
<dbReference type="NCBIfam" id="TIGR02225">
    <property type="entry name" value="recomb_XerD"/>
    <property type="match status" value="1"/>
</dbReference>
<comment type="similarity">
    <text evidence="2">Belongs to the 'phage' integrase family. XerC subfamily.</text>
</comment>
<evidence type="ECO:0000256" key="12">
    <source>
        <dbReference type="HAMAP-Rule" id="MF_01807"/>
    </source>
</evidence>
<evidence type="ECO:0000256" key="6">
    <source>
        <dbReference type="ARBA" id="ARBA00022618"/>
    </source>
</evidence>
<evidence type="ECO:0000256" key="4">
    <source>
        <dbReference type="ARBA" id="ARBA00015810"/>
    </source>
</evidence>
<dbReference type="InterPro" id="IPR011010">
    <property type="entry name" value="DNA_brk_join_enz"/>
</dbReference>
<dbReference type="SUPFAM" id="SSF56349">
    <property type="entry name" value="DNA breaking-rejoining enzymes"/>
    <property type="match status" value="1"/>
</dbReference>
<dbReference type="InterPro" id="IPR044068">
    <property type="entry name" value="CB"/>
</dbReference>
<dbReference type="PANTHER" id="PTHR30349:SF81">
    <property type="entry name" value="TYROSINE RECOMBINASE XERC"/>
    <property type="match status" value="1"/>
</dbReference>
<feature type="domain" description="Core-binding (CB)" evidence="14">
    <location>
        <begin position="3"/>
        <end position="89"/>
    </location>
</feature>
<dbReference type="GO" id="GO:0007059">
    <property type="term" value="P:chromosome segregation"/>
    <property type="evidence" value="ECO:0007669"/>
    <property type="project" value="UniProtKB-UniRule"/>
</dbReference>
<evidence type="ECO:0000256" key="7">
    <source>
        <dbReference type="ARBA" id="ARBA00022829"/>
    </source>
</evidence>
<proteinExistence type="inferred from homology"/>
<comment type="similarity">
    <text evidence="3 12">Belongs to the 'phage' integrase family. XerD subfamily.</text>
</comment>
<dbReference type="InterPro" id="IPR011931">
    <property type="entry name" value="Recomb_XerC"/>
</dbReference>
<evidence type="ECO:0000256" key="2">
    <source>
        <dbReference type="ARBA" id="ARBA00006657"/>
    </source>
</evidence>
<dbReference type="GO" id="GO:0009037">
    <property type="term" value="F:tyrosine-based site-specific recombinase activity"/>
    <property type="evidence" value="ECO:0007669"/>
    <property type="project" value="UniProtKB-UniRule"/>
</dbReference>
<organism evidence="15 16">
    <name type="scientific">Facklamia hominis</name>
    <dbReference type="NCBI Taxonomy" id="178214"/>
    <lineage>
        <taxon>Bacteria</taxon>
        <taxon>Bacillati</taxon>
        <taxon>Bacillota</taxon>
        <taxon>Bacilli</taxon>
        <taxon>Lactobacillales</taxon>
        <taxon>Aerococcaceae</taxon>
        <taxon>Facklamia</taxon>
    </lineage>
</organism>
<keyword evidence="10 12" id="KW-0233">DNA recombination</keyword>
<dbReference type="PROSITE" id="PS51898">
    <property type="entry name" value="TYR_RECOMBINASE"/>
    <property type="match status" value="1"/>
</dbReference>
<feature type="active site" evidence="12">
    <location>
        <position position="174"/>
    </location>
</feature>
<dbReference type="Proteomes" id="UP001229251">
    <property type="component" value="Unassembled WGS sequence"/>
</dbReference>
<evidence type="ECO:0000256" key="3">
    <source>
        <dbReference type="ARBA" id="ARBA00010450"/>
    </source>
</evidence>
<dbReference type="EMBL" id="JASOOE010000001">
    <property type="protein sequence ID" value="MDK7186480.1"/>
    <property type="molecule type" value="Genomic_DNA"/>
</dbReference>
<dbReference type="HAMAP" id="MF_01807">
    <property type="entry name" value="Recomb_XerD"/>
    <property type="match status" value="1"/>
</dbReference>
<dbReference type="Gene3D" id="1.10.443.10">
    <property type="entry name" value="Intergrase catalytic core"/>
    <property type="match status" value="1"/>
</dbReference>
<dbReference type="InterPro" id="IPR023009">
    <property type="entry name" value="Tyrosine_recombinase_XerC/XerD"/>
</dbReference>
<dbReference type="AlphaFoldDB" id="A0AAJ1Q4L1"/>